<dbReference type="InterPro" id="IPR016169">
    <property type="entry name" value="FAD-bd_PCMH_sub2"/>
</dbReference>
<organism evidence="5">
    <name type="scientific">hydrothermal vent metagenome</name>
    <dbReference type="NCBI Taxonomy" id="652676"/>
    <lineage>
        <taxon>unclassified sequences</taxon>
        <taxon>metagenomes</taxon>
        <taxon>ecological metagenomes</taxon>
    </lineage>
</organism>
<dbReference type="SMART" id="SM00116">
    <property type="entry name" value="CBS"/>
    <property type="match status" value="2"/>
</dbReference>
<evidence type="ECO:0000313" key="5">
    <source>
        <dbReference type="EMBL" id="VAW16527.1"/>
    </source>
</evidence>
<dbReference type="InterPro" id="IPR044751">
    <property type="entry name" value="Ion_transp-like_CBS"/>
</dbReference>
<name>A0A3B0TSW9_9ZZZZ</name>
<feature type="region of interest" description="Disordered" evidence="3">
    <location>
        <begin position="1"/>
        <end position="42"/>
    </location>
</feature>
<dbReference type="AlphaFoldDB" id="A0A3B0TSW9"/>
<dbReference type="InterPro" id="IPR005170">
    <property type="entry name" value="Transptr-assoc_dom"/>
</dbReference>
<gene>
    <name evidence="5" type="ORF">MNBD_ALPHA11-897</name>
</gene>
<accession>A0A3B0TSW9</accession>
<proteinExistence type="predicted"/>
<reference evidence="5" key="1">
    <citation type="submission" date="2018-06" db="EMBL/GenBank/DDBJ databases">
        <authorList>
            <person name="Zhirakovskaya E."/>
        </authorList>
    </citation>
    <scope>NUCLEOTIDE SEQUENCE</scope>
</reference>
<feature type="compositionally biased region" description="Polar residues" evidence="3">
    <location>
        <begin position="366"/>
        <end position="375"/>
    </location>
</feature>
<dbReference type="EMBL" id="UOEQ01000105">
    <property type="protein sequence ID" value="VAW16527.1"/>
    <property type="molecule type" value="Genomic_DNA"/>
</dbReference>
<feature type="region of interest" description="Disordered" evidence="3">
    <location>
        <begin position="356"/>
        <end position="375"/>
    </location>
</feature>
<keyword evidence="1" id="KW-0677">Repeat</keyword>
<dbReference type="FunFam" id="3.10.580.10:FF:000002">
    <property type="entry name" value="Magnesium/cobalt efflux protein CorC"/>
    <property type="match status" value="1"/>
</dbReference>
<keyword evidence="2" id="KW-0129">CBS domain</keyword>
<dbReference type="SMART" id="SM01091">
    <property type="entry name" value="CorC_HlyC"/>
    <property type="match status" value="1"/>
</dbReference>
<dbReference type="PANTHER" id="PTHR22777:SF27">
    <property type="entry name" value="MAGNESIUM AND COBALT EFFLUX PROTEIN CORC"/>
    <property type="match status" value="1"/>
</dbReference>
<evidence type="ECO:0000256" key="2">
    <source>
        <dbReference type="ARBA" id="ARBA00023122"/>
    </source>
</evidence>
<dbReference type="Gene3D" id="3.10.580.10">
    <property type="entry name" value="CBS-domain"/>
    <property type="match status" value="1"/>
</dbReference>
<dbReference type="SUPFAM" id="SSF54631">
    <property type="entry name" value="CBS-domain pair"/>
    <property type="match status" value="1"/>
</dbReference>
<dbReference type="PROSITE" id="PS51371">
    <property type="entry name" value="CBS"/>
    <property type="match status" value="2"/>
</dbReference>
<feature type="domain" description="CBS" evidence="4">
    <location>
        <begin position="190"/>
        <end position="251"/>
    </location>
</feature>
<dbReference type="GO" id="GO:0050660">
    <property type="term" value="F:flavin adenine dinucleotide binding"/>
    <property type="evidence" value="ECO:0007669"/>
    <property type="project" value="InterPro"/>
</dbReference>
<dbReference type="Pfam" id="PF03471">
    <property type="entry name" value="CorC_HlyC"/>
    <property type="match status" value="1"/>
</dbReference>
<feature type="domain" description="CBS" evidence="4">
    <location>
        <begin position="109"/>
        <end position="168"/>
    </location>
</feature>
<dbReference type="Gene3D" id="3.30.465.10">
    <property type="match status" value="1"/>
</dbReference>
<sequence length="375" mass="41304">MNETDPSIVAASRPHRLKGDDTDFGDNTPKKKSNASQVSASIKSAASLQPPGLWSRIKNAFSQSDVSLRQTLQSALQGENSKTGSFSGSERTMLANVLKLSAVRVEDVMVPRVDIEAADDEDSLGELVEKFRSSGHSRLPLFSENLDNIVGMIHIKDAMQHISAPVEKPNGSPIKLLNPILKQKLKNLDFAREVLFVPPSMPVGDLLQSMQATRLHMAIVVDEYGGTDGLVSIEDLLEAVVGDIEDEHDDEELALVIKQADNVYIAEARASLEELQKVIGADFDPAEFSQEADTLGGLVFALIDRIPVRGEVITQLKGFEFEILQADPRRVKKVRILRRPRKLNVRVKSRQDFDIEKDSDIETATETESGPQKSN</sequence>
<dbReference type="GO" id="GO:0005886">
    <property type="term" value="C:plasma membrane"/>
    <property type="evidence" value="ECO:0007669"/>
    <property type="project" value="TreeGrafter"/>
</dbReference>
<evidence type="ECO:0000256" key="3">
    <source>
        <dbReference type="SAM" id="MobiDB-lite"/>
    </source>
</evidence>
<evidence type="ECO:0000259" key="4">
    <source>
        <dbReference type="PROSITE" id="PS51371"/>
    </source>
</evidence>
<dbReference type="SUPFAM" id="SSF56176">
    <property type="entry name" value="FAD-binding/transporter-associated domain-like"/>
    <property type="match status" value="1"/>
</dbReference>
<protein>
    <submittedName>
        <fullName evidence="5">Magnesium and cobalt efflux protein CorC</fullName>
    </submittedName>
</protein>
<evidence type="ECO:0000256" key="1">
    <source>
        <dbReference type="ARBA" id="ARBA00022737"/>
    </source>
</evidence>
<dbReference type="PANTHER" id="PTHR22777">
    <property type="entry name" value="HEMOLYSIN-RELATED"/>
    <property type="match status" value="1"/>
</dbReference>
<dbReference type="Pfam" id="PF00571">
    <property type="entry name" value="CBS"/>
    <property type="match status" value="2"/>
</dbReference>
<dbReference type="InterPro" id="IPR036318">
    <property type="entry name" value="FAD-bd_PCMH-like_sf"/>
</dbReference>
<dbReference type="InterPro" id="IPR046342">
    <property type="entry name" value="CBS_dom_sf"/>
</dbReference>
<dbReference type="CDD" id="cd04590">
    <property type="entry name" value="CBS_pair_CorC_HlyC_assoc"/>
    <property type="match status" value="1"/>
</dbReference>
<dbReference type="InterPro" id="IPR000644">
    <property type="entry name" value="CBS_dom"/>
</dbReference>